<evidence type="ECO:0000256" key="4">
    <source>
        <dbReference type="ARBA" id="ARBA00022694"/>
    </source>
</evidence>
<dbReference type="Proteomes" id="UP000230750">
    <property type="component" value="Unassembled WGS sequence"/>
</dbReference>
<evidence type="ECO:0000256" key="1">
    <source>
        <dbReference type="ARBA" id="ARBA00004496"/>
    </source>
</evidence>
<dbReference type="UniPathway" id="UPA00988"/>
<comment type="caution">
    <text evidence="7">The sequence shown here is derived from an EMBL/GenBank/DDBJ whole genome shotgun (WGS) entry which is preliminary data.</text>
</comment>
<dbReference type="InterPro" id="IPR015221">
    <property type="entry name" value="Urm1"/>
</dbReference>
<evidence type="ECO:0000256" key="2">
    <source>
        <dbReference type="ARBA" id="ARBA00022490"/>
    </source>
</evidence>
<dbReference type="InterPro" id="IPR016155">
    <property type="entry name" value="Mopterin_synth/thiamin_S_b"/>
</dbReference>
<dbReference type="EMBL" id="MRZV01001472">
    <property type="protein sequence ID" value="PIK37637.1"/>
    <property type="molecule type" value="Genomic_DNA"/>
</dbReference>
<sequence length="89" mass="10362">GGAELLFDKVKEHEVKLSHDNNPWTIRKLLVWIKENLLKERPELFVQEDTVRPGILILVNDADWELVGELEYEIQNKDRIVFISTLHGG</sequence>
<evidence type="ECO:0000256" key="5">
    <source>
        <dbReference type="ARBA" id="ARBA00022786"/>
    </source>
</evidence>
<dbReference type="Gene3D" id="3.10.20.30">
    <property type="match status" value="1"/>
</dbReference>
<proteinExistence type="inferred from homology"/>
<dbReference type="OrthoDB" id="10248987at2759"/>
<keyword evidence="4 6" id="KW-0819">tRNA processing</keyword>
<keyword evidence="5" id="KW-0833">Ubl conjugation pathway</keyword>
<dbReference type="GO" id="GO:0034227">
    <property type="term" value="P:tRNA thio-modification"/>
    <property type="evidence" value="ECO:0007669"/>
    <property type="project" value="InterPro"/>
</dbReference>
<keyword evidence="3" id="KW-1017">Isopeptide bond</keyword>
<gene>
    <name evidence="7" type="ORF">BSL78_25508</name>
</gene>
<comment type="similarity">
    <text evidence="6">Belongs to the URM1 family.</text>
</comment>
<dbReference type="FunFam" id="3.10.20.30:FF:000021">
    <property type="entry name" value="Ubiquitin-related modifier 1"/>
    <property type="match status" value="1"/>
</dbReference>
<reference evidence="7 8" key="1">
    <citation type="journal article" date="2017" name="PLoS Biol.">
        <title>The sea cucumber genome provides insights into morphological evolution and visceral regeneration.</title>
        <authorList>
            <person name="Zhang X."/>
            <person name="Sun L."/>
            <person name="Yuan J."/>
            <person name="Sun Y."/>
            <person name="Gao Y."/>
            <person name="Zhang L."/>
            <person name="Li S."/>
            <person name="Dai H."/>
            <person name="Hamel J.F."/>
            <person name="Liu C."/>
            <person name="Yu Y."/>
            <person name="Liu S."/>
            <person name="Lin W."/>
            <person name="Guo K."/>
            <person name="Jin S."/>
            <person name="Xu P."/>
            <person name="Storey K.B."/>
            <person name="Huan P."/>
            <person name="Zhang T."/>
            <person name="Zhou Y."/>
            <person name="Zhang J."/>
            <person name="Lin C."/>
            <person name="Li X."/>
            <person name="Xing L."/>
            <person name="Huo D."/>
            <person name="Sun M."/>
            <person name="Wang L."/>
            <person name="Mercier A."/>
            <person name="Li F."/>
            <person name="Yang H."/>
            <person name="Xiang J."/>
        </authorList>
    </citation>
    <scope>NUCLEOTIDE SEQUENCE [LARGE SCALE GENOMIC DNA]</scope>
    <source>
        <strain evidence="7">Shaxun</strain>
        <tissue evidence="7">Muscle</tissue>
    </source>
</reference>
<evidence type="ECO:0000256" key="6">
    <source>
        <dbReference type="RuleBase" id="RU361182"/>
    </source>
</evidence>
<dbReference type="HAMAP" id="MF_03048">
    <property type="entry name" value="Urm1"/>
    <property type="match status" value="1"/>
</dbReference>
<accession>A0A2G8JPG0</accession>
<name>A0A2G8JPG0_STIJA</name>
<evidence type="ECO:0000313" key="7">
    <source>
        <dbReference type="EMBL" id="PIK37637.1"/>
    </source>
</evidence>
<comment type="pathway">
    <text evidence="6">tRNA modification; 5-methoxycarbonylmethyl-2-thiouridine-tRNA biosynthesis.</text>
</comment>
<dbReference type="InterPro" id="IPR012675">
    <property type="entry name" value="Beta-grasp_dom_sf"/>
</dbReference>
<evidence type="ECO:0000313" key="8">
    <source>
        <dbReference type="Proteomes" id="UP000230750"/>
    </source>
</evidence>
<dbReference type="GO" id="GO:0005737">
    <property type="term" value="C:cytoplasm"/>
    <property type="evidence" value="ECO:0007669"/>
    <property type="project" value="UniProtKB-SubCell"/>
</dbReference>
<keyword evidence="8" id="KW-1185">Reference proteome</keyword>
<dbReference type="CDD" id="cd01764">
    <property type="entry name" value="Ubl_Urm1"/>
    <property type="match status" value="1"/>
</dbReference>
<feature type="non-terminal residue" evidence="7">
    <location>
        <position position="1"/>
    </location>
</feature>
<dbReference type="STRING" id="307972.A0A2G8JPG0"/>
<evidence type="ECO:0000256" key="3">
    <source>
        <dbReference type="ARBA" id="ARBA00022499"/>
    </source>
</evidence>
<dbReference type="PANTHER" id="PTHR14986">
    <property type="entry name" value="RURM1 PROTEIN"/>
    <property type="match status" value="1"/>
</dbReference>
<organism evidence="7 8">
    <name type="scientific">Stichopus japonicus</name>
    <name type="common">Sea cucumber</name>
    <dbReference type="NCBI Taxonomy" id="307972"/>
    <lineage>
        <taxon>Eukaryota</taxon>
        <taxon>Metazoa</taxon>
        <taxon>Echinodermata</taxon>
        <taxon>Eleutherozoa</taxon>
        <taxon>Echinozoa</taxon>
        <taxon>Holothuroidea</taxon>
        <taxon>Aspidochirotacea</taxon>
        <taxon>Aspidochirotida</taxon>
        <taxon>Stichopodidae</taxon>
        <taxon>Apostichopus</taxon>
    </lineage>
</organism>
<protein>
    <recommendedName>
        <fullName evidence="6">Ubiquitin-related modifier 1</fullName>
    </recommendedName>
</protein>
<dbReference type="Pfam" id="PF09138">
    <property type="entry name" value="Urm1"/>
    <property type="match status" value="1"/>
</dbReference>
<comment type="subcellular location">
    <subcellularLocation>
        <location evidence="1 6">Cytoplasm</location>
    </subcellularLocation>
</comment>
<keyword evidence="2 6" id="KW-0963">Cytoplasm</keyword>
<dbReference type="SUPFAM" id="SSF54285">
    <property type="entry name" value="MoaD/ThiS"/>
    <property type="match status" value="1"/>
</dbReference>
<dbReference type="PIRSF" id="PIRSF037379">
    <property type="entry name" value="Ubiquitin-related_modifier_1"/>
    <property type="match status" value="1"/>
</dbReference>
<dbReference type="AlphaFoldDB" id="A0A2G8JPG0"/>